<comment type="caution">
    <text evidence="2">The sequence shown here is derived from an EMBL/GenBank/DDBJ whole genome shotgun (WGS) entry which is preliminary data.</text>
</comment>
<dbReference type="PANTHER" id="PTHR43215:SF14">
    <property type="entry name" value="RADIAL SPOKE HEAD 1 HOMOLOG"/>
    <property type="match status" value="1"/>
</dbReference>
<gene>
    <name evidence="2" type="ORF">NBRC116591_26500</name>
</gene>
<evidence type="ECO:0000313" key="2">
    <source>
        <dbReference type="EMBL" id="GAA6168839.1"/>
    </source>
</evidence>
<dbReference type="InterPro" id="IPR003409">
    <property type="entry name" value="MORN"/>
</dbReference>
<accession>A0ABQ0AB09</accession>
<dbReference type="Proteomes" id="UP001465153">
    <property type="component" value="Unassembled WGS sequence"/>
</dbReference>
<proteinExistence type="predicted"/>
<dbReference type="RefSeq" id="WP_233088354.1">
    <property type="nucleotide sequence ID" value="NZ_BAABWN010000008.1"/>
</dbReference>
<protein>
    <recommendedName>
        <fullName evidence="4">MORN repeat protein</fullName>
    </recommendedName>
</protein>
<dbReference type="Pfam" id="PF02493">
    <property type="entry name" value="MORN"/>
    <property type="match status" value="4"/>
</dbReference>
<sequence>MHLSPTADRSTPHQDQFEILSATIAGSFLKLSFNQKIDADLAPSADDFSVTFPATTSAPATTIRPVLLELKEVDDSTRSVVVLVMDEDLPTAKEIEVHYHPRQILMWSTTTDSAIEAFVTNLPVKISGTRPSVANSPGLLEAIRLKKATQPIDTAKPTSPPEIISIDDDTIKITLNRELIAHQGVSLSDFRADIEGQWIELVGATMHQESPNKPHNIILKINKPLKLGVEVTVAFKAKRYPITAIDSSQISGFKTTARYIEHGKVEHLETSSQTTTVKNNPQAEEFHLKELETMAHANTDSGWALKGLSNVLLNLFSAKSSAPGDDENQPVKSGLKYFALGFVLVAGFVVYSLSSLFTAFTPEGESNPVFTVASSANETRSNDRKCTLNYQSGNYYSGDCLTGNTPHGWGIYEWTSGSRYEGEFENGKRDGQGSMDYADGSKYKGNWKSDKKDGIGTFWNPRGDRFEGKFNSGLMTNNGTCYRRNGTQVRGVCPS</sequence>
<dbReference type="EMBL" id="BAABWN010000008">
    <property type="protein sequence ID" value="GAA6168839.1"/>
    <property type="molecule type" value="Genomic_DNA"/>
</dbReference>
<name>A0ABQ0AB09_9GAMM</name>
<evidence type="ECO:0000313" key="3">
    <source>
        <dbReference type="Proteomes" id="UP001465153"/>
    </source>
</evidence>
<organism evidence="2 3">
    <name type="scientific">Sessilibacter corallicola</name>
    <dbReference type="NCBI Taxonomy" id="2904075"/>
    <lineage>
        <taxon>Bacteria</taxon>
        <taxon>Pseudomonadati</taxon>
        <taxon>Pseudomonadota</taxon>
        <taxon>Gammaproteobacteria</taxon>
        <taxon>Cellvibrionales</taxon>
        <taxon>Cellvibrionaceae</taxon>
        <taxon>Sessilibacter</taxon>
    </lineage>
</organism>
<dbReference type="SMART" id="SM00698">
    <property type="entry name" value="MORN"/>
    <property type="match status" value="3"/>
</dbReference>
<dbReference type="Gene3D" id="2.20.110.10">
    <property type="entry name" value="Histone H3 K4-specific methyltransferase SET7/9 N-terminal domain"/>
    <property type="match status" value="1"/>
</dbReference>
<evidence type="ECO:0000256" key="1">
    <source>
        <dbReference type="ARBA" id="ARBA00022737"/>
    </source>
</evidence>
<evidence type="ECO:0008006" key="4">
    <source>
        <dbReference type="Google" id="ProtNLM"/>
    </source>
</evidence>
<keyword evidence="3" id="KW-1185">Reference proteome</keyword>
<dbReference type="SUPFAM" id="SSF82185">
    <property type="entry name" value="Histone H3 K4-specific methyltransferase SET7/9 N-terminal domain"/>
    <property type="match status" value="1"/>
</dbReference>
<reference evidence="2 3" key="1">
    <citation type="submission" date="2024-04" db="EMBL/GenBank/DDBJ databases">
        <title>Draft genome sequence of Sessilibacter corallicola NBRC 116591.</title>
        <authorList>
            <person name="Miyakawa T."/>
            <person name="Kusuya Y."/>
            <person name="Miura T."/>
        </authorList>
    </citation>
    <scope>NUCLEOTIDE SEQUENCE [LARGE SCALE GENOMIC DNA]</scope>
    <source>
        <strain evidence="2 3">KU-00831-HH</strain>
    </source>
</reference>
<dbReference type="PANTHER" id="PTHR43215">
    <property type="entry name" value="RADIAL SPOKE HEAD 1 HOMOLOG"/>
    <property type="match status" value="1"/>
</dbReference>
<keyword evidence="1" id="KW-0677">Repeat</keyword>